<dbReference type="HOGENOM" id="CLU_020639_3_2_5"/>
<evidence type="ECO:0000313" key="6">
    <source>
        <dbReference type="EMBL" id="EAQ11796.1"/>
    </source>
</evidence>
<accession>A3VIV2</accession>
<dbReference type="Gene3D" id="3.20.20.70">
    <property type="entry name" value="Aldolase class I"/>
    <property type="match status" value="1"/>
</dbReference>
<evidence type="ECO:0000259" key="5">
    <source>
        <dbReference type="PROSITE" id="PS51349"/>
    </source>
</evidence>
<gene>
    <name evidence="6" type="ORF">RB2654_00380</name>
</gene>
<protein>
    <submittedName>
        <fullName evidence="6">FMN-dependent dehydrogenase</fullName>
    </submittedName>
</protein>
<proteinExistence type="predicted"/>
<name>A3VIV2_9RHOB</name>
<keyword evidence="4" id="KW-0560">Oxidoreductase</keyword>
<comment type="cofactor">
    <cofactor evidence="1">
        <name>FMN</name>
        <dbReference type="ChEBI" id="CHEBI:58210"/>
    </cofactor>
</comment>
<dbReference type="AlphaFoldDB" id="A3VIV2"/>
<dbReference type="InterPro" id="IPR008259">
    <property type="entry name" value="FMN_hydac_DH_AS"/>
</dbReference>
<dbReference type="InterPro" id="IPR000262">
    <property type="entry name" value="FMN-dep_DH"/>
</dbReference>
<feature type="domain" description="FMN hydroxy acid dehydrogenase" evidence="5">
    <location>
        <begin position="1"/>
        <end position="132"/>
    </location>
</feature>
<dbReference type="InterPro" id="IPR037396">
    <property type="entry name" value="FMN_HAD"/>
</dbReference>
<dbReference type="Pfam" id="PF01070">
    <property type="entry name" value="FMN_dh"/>
    <property type="match status" value="1"/>
</dbReference>
<dbReference type="Proteomes" id="UP000002931">
    <property type="component" value="Unassembled WGS sequence"/>
</dbReference>
<evidence type="ECO:0000313" key="7">
    <source>
        <dbReference type="Proteomes" id="UP000002931"/>
    </source>
</evidence>
<sequence>MIKGIMCAEDAMAAQREGADGVVVSNHGGRQLDGAPATIEILSEIVSVLDQHMTVLLDGGVRRGSDIVKALALGADAVLLGRAPLYGLAARGRAGVSSALSILEDEMRRTMIFTGCHGVSDLSEAGVVMSAKDIGGREDRLGPNM</sequence>
<keyword evidence="3" id="KW-0288">FMN</keyword>
<dbReference type="PANTHER" id="PTHR10578:SF107">
    <property type="entry name" value="2-HYDROXYACID OXIDASE 1"/>
    <property type="match status" value="1"/>
</dbReference>
<comment type="caution">
    <text evidence="6">The sequence shown here is derived from an EMBL/GenBank/DDBJ whole genome shotgun (WGS) entry which is preliminary data.</text>
</comment>
<evidence type="ECO:0000256" key="2">
    <source>
        <dbReference type="ARBA" id="ARBA00022630"/>
    </source>
</evidence>
<evidence type="ECO:0000256" key="4">
    <source>
        <dbReference type="ARBA" id="ARBA00023002"/>
    </source>
</evidence>
<dbReference type="SUPFAM" id="SSF51395">
    <property type="entry name" value="FMN-linked oxidoreductases"/>
    <property type="match status" value="1"/>
</dbReference>
<reference evidence="6 7" key="1">
    <citation type="journal article" date="2010" name="J. Bacteriol.">
        <title>Genome sequences of Pelagibaca bermudensis HTCC2601T and Maritimibacter alkaliphilus HTCC2654T, the type strains of two marine Roseobacter genera.</title>
        <authorList>
            <person name="Thrash J.C."/>
            <person name="Cho J.C."/>
            <person name="Ferriera S."/>
            <person name="Johnson J."/>
            <person name="Vergin K.L."/>
            <person name="Giovannoni S.J."/>
        </authorList>
    </citation>
    <scope>NUCLEOTIDE SEQUENCE [LARGE SCALE GENOMIC DNA]</scope>
    <source>
        <strain evidence="6 7">HTCC2654</strain>
    </source>
</reference>
<dbReference type="InterPro" id="IPR013785">
    <property type="entry name" value="Aldolase_TIM"/>
</dbReference>
<dbReference type="STRING" id="314271.RB2654_00380"/>
<keyword evidence="2" id="KW-0285">Flavoprotein</keyword>
<dbReference type="PROSITE" id="PS51349">
    <property type="entry name" value="FMN_HYDROXY_ACID_DH_2"/>
    <property type="match status" value="1"/>
</dbReference>
<dbReference type="PROSITE" id="PS00557">
    <property type="entry name" value="FMN_HYDROXY_ACID_DH_1"/>
    <property type="match status" value="1"/>
</dbReference>
<dbReference type="GO" id="GO:0016491">
    <property type="term" value="F:oxidoreductase activity"/>
    <property type="evidence" value="ECO:0007669"/>
    <property type="project" value="UniProtKB-KW"/>
</dbReference>
<dbReference type="EMBL" id="AAMT01000012">
    <property type="protein sequence ID" value="EAQ11796.1"/>
    <property type="molecule type" value="Genomic_DNA"/>
</dbReference>
<dbReference type="PANTHER" id="PTHR10578">
    <property type="entry name" value="S -2-HYDROXY-ACID OXIDASE-RELATED"/>
    <property type="match status" value="1"/>
</dbReference>
<evidence type="ECO:0000256" key="3">
    <source>
        <dbReference type="ARBA" id="ARBA00022643"/>
    </source>
</evidence>
<evidence type="ECO:0000256" key="1">
    <source>
        <dbReference type="ARBA" id="ARBA00001917"/>
    </source>
</evidence>
<dbReference type="eggNOG" id="COG1304">
    <property type="taxonomic scope" value="Bacteria"/>
</dbReference>
<organism evidence="6 7">
    <name type="scientific">Maritimibacter alkaliphilus HTCC2654</name>
    <dbReference type="NCBI Taxonomy" id="314271"/>
    <lineage>
        <taxon>Bacteria</taxon>
        <taxon>Pseudomonadati</taxon>
        <taxon>Pseudomonadota</taxon>
        <taxon>Alphaproteobacteria</taxon>
        <taxon>Rhodobacterales</taxon>
        <taxon>Roseobacteraceae</taxon>
        <taxon>Maritimibacter</taxon>
    </lineage>
</organism>
<keyword evidence="7" id="KW-1185">Reference proteome</keyword>